<evidence type="ECO:0000259" key="1">
    <source>
        <dbReference type="Pfam" id="PF03572"/>
    </source>
</evidence>
<dbReference type="EMBL" id="CP035758">
    <property type="protein sequence ID" value="QBD79531.1"/>
    <property type="molecule type" value="Genomic_DNA"/>
</dbReference>
<dbReference type="Gene3D" id="3.90.226.10">
    <property type="entry name" value="2-enoyl-CoA Hydratase, Chain A, domain 1"/>
    <property type="match status" value="1"/>
</dbReference>
<dbReference type="Pfam" id="PF03572">
    <property type="entry name" value="Peptidase_S41"/>
    <property type="match status" value="1"/>
</dbReference>
<accession>A0A4V0YZF4</accession>
<sequence length="478" mass="53873">MIIERARRLAMRISRRALQEDVLQLAKLLIESHPDPYSAGGGSLAFHRRIQGLLEAIPKEGSTARELLRLLRPLVASIQDGHTSIDLPASAEEQTSHLRFWLDWEVVEGQLYISGVYSPQDTPLLGARLQTLEGVPFAELIERISQVRGCDNDSHKLVHLSRAFAYPDLLTDILGYQTLPPLLHLSLLLSNDNVHEVILPLSEEAPAEMVQPASALAIPALNAAQMGWSFLDEEHKIACLRATSMRYYREAFEFSQAIGNQVLLNARLEQAIHTTMTEPLPEGIEARISAIPSATDLLCDLFSAMRQAQSTHLIVDLRHNGGGNSIFAAMLLYFLYGLDKVLTIDDGYQIPRYSPHFFQTNKKLKPEDYQEALANGGYDFSEETAWQKHQHQGWSAEELKRKYENLHSLIARMPTFAPIFEQRLWEASWTPQVLVLISADTYSAGFDLAVSLYHQGLRFLVFPRHKRLTVLSIVYGIN</sequence>
<evidence type="ECO:0000313" key="3">
    <source>
        <dbReference type="Proteomes" id="UP000290365"/>
    </source>
</evidence>
<dbReference type="InterPro" id="IPR029045">
    <property type="entry name" value="ClpP/crotonase-like_dom_sf"/>
</dbReference>
<dbReference type="InterPro" id="IPR005151">
    <property type="entry name" value="Tail-specific_protease"/>
</dbReference>
<protein>
    <recommendedName>
        <fullName evidence="1">Tail specific protease domain-containing protein</fullName>
    </recommendedName>
</protein>
<gene>
    <name evidence="2" type="ORF">EPA93_27545</name>
</gene>
<name>A0A4V0YZF4_KTERU</name>
<feature type="domain" description="Tail specific protease" evidence="1">
    <location>
        <begin position="295"/>
        <end position="459"/>
    </location>
</feature>
<dbReference type="GO" id="GO:0008236">
    <property type="term" value="F:serine-type peptidase activity"/>
    <property type="evidence" value="ECO:0007669"/>
    <property type="project" value="InterPro"/>
</dbReference>
<proteinExistence type="predicted"/>
<reference evidence="2 3" key="1">
    <citation type="submission" date="2019-01" db="EMBL/GenBank/DDBJ databases">
        <title>Ktedonosporobacter rubrisoli SCAWS-G2.</title>
        <authorList>
            <person name="Huang Y."/>
            <person name="Yan B."/>
        </authorList>
    </citation>
    <scope>NUCLEOTIDE SEQUENCE [LARGE SCALE GENOMIC DNA]</scope>
    <source>
        <strain evidence="2 3">SCAWS-G2</strain>
    </source>
</reference>
<dbReference type="KEGG" id="kbs:EPA93_27545"/>
<keyword evidence="3" id="KW-1185">Reference proteome</keyword>
<dbReference type="SUPFAM" id="SSF52096">
    <property type="entry name" value="ClpP/crotonase"/>
    <property type="match status" value="1"/>
</dbReference>
<evidence type="ECO:0000313" key="2">
    <source>
        <dbReference type="EMBL" id="QBD79531.1"/>
    </source>
</evidence>
<dbReference type="Proteomes" id="UP000290365">
    <property type="component" value="Chromosome"/>
</dbReference>
<dbReference type="OrthoDB" id="1058934at2"/>
<dbReference type="AlphaFoldDB" id="A0A4V0YZF4"/>
<organism evidence="2 3">
    <name type="scientific">Ktedonosporobacter rubrisoli</name>
    <dbReference type="NCBI Taxonomy" id="2509675"/>
    <lineage>
        <taxon>Bacteria</taxon>
        <taxon>Bacillati</taxon>
        <taxon>Chloroflexota</taxon>
        <taxon>Ktedonobacteria</taxon>
        <taxon>Ktedonobacterales</taxon>
        <taxon>Ktedonosporobacteraceae</taxon>
        <taxon>Ktedonosporobacter</taxon>
    </lineage>
</organism>
<dbReference type="GO" id="GO:0006508">
    <property type="term" value="P:proteolysis"/>
    <property type="evidence" value="ECO:0007669"/>
    <property type="project" value="InterPro"/>
</dbReference>